<feature type="transmembrane region" description="Helical" evidence="8">
    <location>
        <begin position="21"/>
        <end position="38"/>
    </location>
</feature>
<comment type="caution">
    <text evidence="10">The sequence shown here is derived from an EMBL/GenBank/DDBJ whole genome shotgun (WGS) entry which is preliminary data.</text>
</comment>
<sequence>ICNPLRYQTLLTTSKTLKLGLLSLARGAGVMVPLMYLLTTSPYCGSRLIPHSYCEHLALVDLSCGDPSTTHLYSIMVATSLVGLDSIFITSSYTMILSSVRRLPTQEARLKALRTCGSHVSVILLFYIGGLLSMYLQMFSSHLPPQLQVLVADVYLTVPPMLNPIIYGMKVKQMQEGIFKLLGHLVGLRSPQGG</sequence>
<dbReference type="Pfam" id="PF13853">
    <property type="entry name" value="7tm_4"/>
    <property type="match status" value="1"/>
</dbReference>
<dbReference type="Proteomes" id="UP000582182">
    <property type="component" value="Unassembled WGS sequence"/>
</dbReference>
<feature type="non-terminal residue" evidence="10">
    <location>
        <position position="194"/>
    </location>
</feature>
<evidence type="ECO:0000256" key="2">
    <source>
        <dbReference type="ARBA" id="ARBA00022606"/>
    </source>
</evidence>
<evidence type="ECO:0000313" key="10">
    <source>
        <dbReference type="EMBL" id="NXU59883.1"/>
    </source>
</evidence>
<proteinExistence type="predicted"/>
<evidence type="ECO:0000256" key="4">
    <source>
        <dbReference type="ARBA" id="ARBA00022725"/>
    </source>
</evidence>
<comment type="subcellular location">
    <subcellularLocation>
        <location evidence="1">Membrane</location>
        <topology evidence="1">Multi-pass membrane protein</topology>
    </subcellularLocation>
</comment>
<dbReference type="InterPro" id="IPR000725">
    <property type="entry name" value="Olfact_rcpt"/>
</dbReference>
<evidence type="ECO:0000259" key="9">
    <source>
        <dbReference type="PROSITE" id="PS50262"/>
    </source>
</evidence>
<dbReference type="PRINTS" id="PR00245">
    <property type="entry name" value="OLFACTORYR"/>
</dbReference>
<dbReference type="InterPro" id="IPR017452">
    <property type="entry name" value="GPCR_Rhodpsn_7TM"/>
</dbReference>
<feature type="transmembrane region" description="Helical" evidence="8">
    <location>
        <begin position="72"/>
        <end position="96"/>
    </location>
</feature>
<dbReference type="GO" id="GO:0005886">
    <property type="term" value="C:plasma membrane"/>
    <property type="evidence" value="ECO:0007669"/>
    <property type="project" value="TreeGrafter"/>
</dbReference>
<dbReference type="AlphaFoldDB" id="A0A7L3M277"/>
<dbReference type="EMBL" id="VZTY01038760">
    <property type="protein sequence ID" value="NXU59883.1"/>
    <property type="molecule type" value="Genomic_DNA"/>
</dbReference>
<evidence type="ECO:0000256" key="6">
    <source>
        <dbReference type="ARBA" id="ARBA00023136"/>
    </source>
</evidence>
<dbReference type="SUPFAM" id="SSF81321">
    <property type="entry name" value="Family A G protein-coupled receptor-like"/>
    <property type="match status" value="1"/>
</dbReference>
<evidence type="ECO:0000256" key="8">
    <source>
        <dbReference type="SAM" id="Phobius"/>
    </source>
</evidence>
<evidence type="ECO:0000256" key="5">
    <source>
        <dbReference type="ARBA" id="ARBA00022989"/>
    </source>
</evidence>
<protein>
    <submittedName>
        <fullName evidence="10">O52B2 protein</fullName>
    </submittedName>
</protein>
<feature type="non-terminal residue" evidence="10">
    <location>
        <position position="1"/>
    </location>
</feature>
<dbReference type="GO" id="GO:0004984">
    <property type="term" value="F:olfactory receptor activity"/>
    <property type="evidence" value="ECO:0007669"/>
    <property type="project" value="InterPro"/>
</dbReference>
<keyword evidence="3 8" id="KW-0812">Transmembrane</keyword>
<gene>
    <name evidence="10" type="primary">Or52b2</name>
    <name evidence="10" type="ORF">TURVEL_R05151</name>
</gene>
<dbReference type="InterPro" id="IPR050402">
    <property type="entry name" value="OR51/52/56-like"/>
</dbReference>
<dbReference type="PANTHER" id="PTHR26450:SF179">
    <property type="entry name" value="OLFACTORY RECEPTOR"/>
    <property type="match status" value="1"/>
</dbReference>
<dbReference type="Gene3D" id="1.20.1070.10">
    <property type="entry name" value="Rhodopsin 7-helix transmembrane proteins"/>
    <property type="match status" value="1"/>
</dbReference>
<keyword evidence="4" id="KW-0552">Olfaction</keyword>
<dbReference type="PROSITE" id="PS50262">
    <property type="entry name" value="G_PROTEIN_RECEP_F1_2"/>
    <property type="match status" value="1"/>
</dbReference>
<dbReference type="GO" id="GO:0007186">
    <property type="term" value="P:G protein-coupled receptor signaling pathway"/>
    <property type="evidence" value="ECO:0007669"/>
    <property type="project" value="InterPro"/>
</dbReference>
<keyword evidence="5 8" id="KW-1133">Transmembrane helix</keyword>
<evidence type="ECO:0000256" key="3">
    <source>
        <dbReference type="ARBA" id="ARBA00022692"/>
    </source>
</evidence>
<evidence type="ECO:0000256" key="1">
    <source>
        <dbReference type="ARBA" id="ARBA00004141"/>
    </source>
</evidence>
<accession>A0A7L3M277</accession>
<reference evidence="10 11" key="1">
    <citation type="submission" date="2019-09" db="EMBL/GenBank/DDBJ databases">
        <title>Bird 10,000 Genomes (B10K) Project - Family phase.</title>
        <authorList>
            <person name="Zhang G."/>
        </authorList>
    </citation>
    <scope>NUCLEOTIDE SEQUENCE [LARGE SCALE GENOMIC DNA]</scope>
    <source>
        <strain evidence="10">B10K-DU-029-46</strain>
    </source>
</reference>
<keyword evidence="2" id="KW-0716">Sensory transduction</keyword>
<keyword evidence="7" id="KW-0807">Transducer</keyword>
<dbReference type="PANTHER" id="PTHR26450">
    <property type="entry name" value="OLFACTORY RECEPTOR 56B1-RELATED"/>
    <property type="match status" value="1"/>
</dbReference>
<feature type="domain" description="G-protein coupled receptors family 1 profile" evidence="9">
    <location>
        <begin position="1"/>
        <end position="167"/>
    </location>
</feature>
<evidence type="ECO:0000256" key="7">
    <source>
        <dbReference type="ARBA" id="ARBA00023224"/>
    </source>
</evidence>
<evidence type="ECO:0000313" key="11">
    <source>
        <dbReference type="Proteomes" id="UP000582182"/>
    </source>
</evidence>
<keyword evidence="11" id="KW-1185">Reference proteome</keyword>
<feature type="transmembrane region" description="Helical" evidence="8">
    <location>
        <begin position="147"/>
        <end position="167"/>
    </location>
</feature>
<name>A0A7L3M277_9CHAR</name>
<keyword evidence="6 8" id="KW-0472">Membrane</keyword>
<feature type="transmembrane region" description="Helical" evidence="8">
    <location>
        <begin position="116"/>
        <end position="135"/>
    </location>
</feature>
<dbReference type="OrthoDB" id="10036964at2759"/>
<organism evidence="10 11">
    <name type="scientific">Turnix velox</name>
    <name type="common">Little buttonquail</name>
    <dbReference type="NCBI Taxonomy" id="2529409"/>
    <lineage>
        <taxon>Eukaryota</taxon>
        <taxon>Metazoa</taxon>
        <taxon>Chordata</taxon>
        <taxon>Craniata</taxon>
        <taxon>Vertebrata</taxon>
        <taxon>Euteleostomi</taxon>
        <taxon>Archelosauria</taxon>
        <taxon>Archosauria</taxon>
        <taxon>Dinosauria</taxon>
        <taxon>Saurischia</taxon>
        <taxon>Theropoda</taxon>
        <taxon>Coelurosauria</taxon>
        <taxon>Aves</taxon>
        <taxon>Neognathae</taxon>
        <taxon>Neoaves</taxon>
        <taxon>Charadriiformes</taxon>
        <taxon>Turnicidae</taxon>
        <taxon>Turnix</taxon>
    </lineage>
</organism>